<evidence type="ECO:0000256" key="1">
    <source>
        <dbReference type="SAM" id="Phobius"/>
    </source>
</evidence>
<comment type="caution">
    <text evidence="2">The sequence shown here is derived from an EMBL/GenBank/DDBJ whole genome shotgun (WGS) entry which is preliminary data.</text>
</comment>
<proteinExistence type="predicted"/>
<reference evidence="2" key="1">
    <citation type="submission" date="2020-08" db="EMBL/GenBank/DDBJ databases">
        <authorList>
            <person name="Cejkova D."/>
            <person name="Kubasova T."/>
            <person name="Jahodarova E."/>
            <person name="Rychlik I."/>
        </authorList>
    </citation>
    <scope>NUCLEOTIDE SEQUENCE</scope>
    <source>
        <strain evidence="2">An559</strain>
    </source>
</reference>
<organism evidence="2 3">
    <name type="scientific">Merdimmobilis hominis</name>
    <dbReference type="NCBI Taxonomy" id="2897707"/>
    <lineage>
        <taxon>Bacteria</taxon>
        <taxon>Bacillati</taxon>
        <taxon>Bacillota</taxon>
        <taxon>Clostridia</taxon>
        <taxon>Eubacteriales</taxon>
        <taxon>Oscillospiraceae</taxon>
        <taxon>Merdimmobilis</taxon>
    </lineage>
</organism>
<keyword evidence="1" id="KW-1133">Transmembrane helix</keyword>
<reference evidence="2" key="2">
    <citation type="journal article" date="2021" name="Sci. Rep.">
        <title>The distribution of antibiotic resistance genes in chicken gut microbiota commensals.</title>
        <authorList>
            <person name="Juricova H."/>
            <person name="Matiasovicova J."/>
            <person name="Kubasova T."/>
            <person name="Cejkova D."/>
            <person name="Rychlik I."/>
        </authorList>
    </citation>
    <scope>NUCLEOTIDE SEQUENCE</scope>
    <source>
        <strain evidence="2">An559</strain>
    </source>
</reference>
<accession>A0A939BDM7</accession>
<dbReference type="Proteomes" id="UP000774750">
    <property type="component" value="Unassembled WGS sequence"/>
</dbReference>
<keyword evidence="1" id="KW-0812">Transmembrane</keyword>
<name>A0A939BDM7_9FIRM</name>
<keyword evidence="1" id="KW-0472">Membrane</keyword>
<gene>
    <name evidence="2" type="ORF">H6A12_08790</name>
</gene>
<feature type="transmembrane region" description="Helical" evidence="1">
    <location>
        <begin position="12"/>
        <end position="30"/>
    </location>
</feature>
<protein>
    <submittedName>
        <fullName evidence="2">Uncharacterized protein</fullName>
    </submittedName>
</protein>
<evidence type="ECO:0000313" key="3">
    <source>
        <dbReference type="Proteomes" id="UP000774750"/>
    </source>
</evidence>
<dbReference type="AlphaFoldDB" id="A0A939BDM7"/>
<keyword evidence="3" id="KW-1185">Reference proteome</keyword>
<dbReference type="RefSeq" id="WP_204446992.1">
    <property type="nucleotide sequence ID" value="NZ_JACJKY010000013.1"/>
</dbReference>
<dbReference type="EMBL" id="JACJKY010000013">
    <property type="protein sequence ID" value="MBM6921249.1"/>
    <property type="molecule type" value="Genomic_DNA"/>
</dbReference>
<sequence>MKQASPIRKIGWIVLLIGICAFVIGVISLALAASTIGFWIVVGSVLFNITGISLLTHKTY</sequence>
<evidence type="ECO:0000313" key="2">
    <source>
        <dbReference type="EMBL" id="MBM6921249.1"/>
    </source>
</evidence>
<feature type="transmembrane region" description="Helical" evidence="1">
    <location>
        <begin position="36"/>
        <end position="55"/>
    </location>
</feature>